<evidence type="ECO:0000313" key="1">
    <source>
        <dbReference type="EMBL" id="NOU73183.1"/>
    </source>
</evidence>
<comment type="caution">
    <text evidence="1">The sequence shown here is derived from an EMBL/GenBank/DDBJ whole genome shotgun (WGS) entry which is preliminary data.</text>
</comment>
<dbReference type="Pfam" id="PF13027">
    <property type="entry name" value="DUF3888"/>
    <property type="match status" value="1"/>
</dbReference>
<protein>
    <submittedName>
        <fullName evidence="1">DUF3888 domain-containing protein</fullName>
    </submittedName>
</protein>
<dbReference type="EMBL" id="WHOA01000118">
    <property type="protein sequence ID" value="NOU73183.1"/>
    <property type="molecule type" value="Genomic_DNA"/>
</dbReference>
<keyword evidence="2" id="KW-1185">Reference proteome</keyword>
<accession>A0ABX1XXA6</accession>
<sequence length="157" mass="17142">PQPLFSNIRMTSGKNNLKTFRGGLMLKFIFAACILLFSQPTTVSAITNEDEAVCNAVIARLLSPQITAEVNKYYGKILVHPPTYAPFIGTQVTCEAASTNKTTYSVTVVVTPFVGAHVSVGVDEIKFLVGLSGDVTTVSYKHVEDHKLPPHLQDLYR</sequence>
<name>A0ABX1XXA6_9BACL</name>
<gene>
    <name evidence="1" type="ORF">GC098_17440</name>
</gene>
<proteinExistence type="predicted"/>
<reference evidence="1 2" key="1">
    <citation type="submission" date="2019-10" db="EMBL/GenBank/DDBJ databases">
        <title>Description of Paenibacillus terrestris sp. nov.</title>
        <authorList>
            <person name="Carlier A."/>
            <person name="Qi S."/>
        </authorList>
    </citation>
    <scope>NUCLEOTIDE SEQUENCE [LARGE SCALE GENOMIC DNA]</scope>
    <source>
        <strain evidence="1 2">LMG 31458</strain>
    </source>
</reference>
<dbReference type="Proteomes" id="UP000616779">
    <property type="component" value="Unassembled WGS sequence"/>
</dbReference>
<evidence type="ECO:0000313" key="2">
    <source>
        <dbReference type="Proteomes" id="UP000616779"/>
    </source>
</evidence>
<organism evidence="1 2">
    <name type="scientific">Paenibacillus phytorum</name>
    <dbReference type="NCBI Taxonomy" id="2654977"/>
    <lineage>
        <taxon>Bacteria</taxon>
        <taxon>Bacillati</taxon>
        <taxon>Bacillota</taxon>
        <taxon>Bacilli</taxon>
        <taxon>Bacillales</taxon>
        <taxon>Paenibacillaceae</taxon>
        <taxon>Paenibacillus</taxon>
    </lineage>
</organism>
<dbReference type="InterPro" id="IPR024984">
    <property type="entry name" value="DUF3888"/>
</dbReference>
<feature type="non-terminal residue" evidence="1">
    <location>
        <position position="1"/>
    </location>
</feature>